<proteinExistence type="predicted"/>
<name>F8NTG5_SERL9</name>
<gene>
    <name evidence="2" type="ORF">SERLADRAFT_466100</name>
</gene>
<evidence type="ECO:0000313" key="2">
    <source>
        <dbReference type="EMBL" id="EGO25637.1"/>
    </source>
</evidence>
<organism>
    <name type="scientific">Serpula lacrymans var. lacrymans (strain S7.9)</name>
    <name type="common">Dry rot fungus</name>
    <dbReference type="NCBI Taxonomy" id="578457"/>
    <lineage>
        <taxon>Eukaryota</taxon>
        <taxon>Fungi</taxon>
        <taxon>Dikarya</taxon>
        <taxon>Basidiomycota</taxon>
        <taxon>Agaricomycotina</taxon>
        <taxon>Agaricomycetes</taxon>
        <taxon>Agaricomycetidae</taxon>
        <taxon>Boletales</taxon>
        <taxon>Coniophorineae</taxon>
        <taxon>Serpulaceae</taxon>
        <taxon>Serpula</taxon>
    </lineage>
</organism>
<feature type="region of interest" description="Disordered" evidence="1">
    <location>
        <begin position="1"/>
        <end position="67"/>
    </location>
</feature>
<dbReference type="EMBL" id="GL945433">
    <property type="protein sequence ID" value="EGO25637.1"/>
    <property type="molecule type" value="Genomic_DNA"/>
</dbReference>
<dbReference type="HOGENOM" id="CLU_1960915_0_0_1"/>
<dbReference type="OrthoDB" id="3144405at2759"/>
<dbReference type="GeneID" id="18819007"/>
<reference evidence="2" key="1">
    <citation type="submission" date="2011-04" db="EMBL/GenBank/DDBJ databases">
        <title>Evolution of plant cell wall degrading machinery underlies the functional diversity of forest fungi.</title>
        <authorList>
            <consortium name="US DOE Joint Genome Institute (JGI-PGF)"/>
            <person name="Eastwood D.C."/>
            <person name="Floudas D."/>
            <person name="Binder M."/>
            <person name="Majcherczyk A."/>
            <person name="Schneider P."/>
            <person name="Aerts A."/>
            <person name="Asiegbu F.O."/>
            <person name="Baker S.E."/>
            <person name="Barry K."/>
            <person name="Bendiksby M."/>
            <person name="Blumentritt M."/>
            <person name="Coutinho P.M."/>
            <person name="Cullen D."/>
            <person name="Cullen D."/>
            <person name="Gathman A."/>
            <person name="Goodell B."/>
            <person name="Henrissat B."/>
            <person name="Ihrmark K."/>
            <person name="Kauserud H."/>
            <person name="Kohler A."/>
            <person name="LaButti K."/>
            <person name="Lapidus A."/>
            <person name="Lavin J.L."/>
            <person name="Lee Y.-H."/>
            <person name="Lindquist E."/>
            <person name="Lilly W."/>
            <person name="Lucas S."/>
            <person name="Morin E."/>
            <person name="Murat C."/>
            <person name="Oguiza J.A."/>
            <person name="Park J."/>
            <person name="Pisabarro A.G."/>
            <person name="Riley R."/>
            <person name="Rosling A."/>
            <person name="Salamov A."/>
            <person name="Schmidt O."/>
            <person name="Schmutz J."/>
            <person name="Skrede I."/>
            <person name="Stenlid J."/>
            <person name="Wiebenga A."/>
            <person name="Xie X."/>
            <person name="Kues U."/>
            <person name="Hibbett D.S."/>
            <person name="Hoffmeister D."/>
            <person name="Hogberg N."/>
            <person name="Martin F."/>
            <person name="Grigoriev I.V."/>
            <person name="Watkinson S.C."/>
        </authorList>
    </citation>
    <scope>NUCLEOTIDE SEQUENCE</scope>
    <source>
        <strain evidence="2">S7.9</strain>
    </source>
</reference>
<dbReference type="RefSeq" id="XP_007317759.1">
    <property type="nucleotide sequence ID" value="XM_007317697.1"/>
</dbReference>
<dbReference type="AlphaFoldDB" id="F8NTG5"/>
<protein>
    <submittedName>
        <fullName evidence="2">Uncharacterized protein</fullName>
    </submittedName>
</protein>
<sequence length="128" mass="14061">MHTSGSSGSREGGRVKSSVNTSEYLRSREGSRPGSKIENEVSKIMGESIASQNTTGSTLMNDSNIQGHDGLQRERLAGFIVDFDQIPMSVVDRKPMWMGWKQMEAILLRTGRLRTLAQNGRSITDTGT</sequence>
<evidence type="ECO:0000256" key="1">
    <source>
        <dbReference type="SAM" id="MobiDB-lite"/>
    </source>
</evidence>
<accession>F8NTG5</accession>
<feature type="compositionally biased region" description="Polar residues" evidence="1">
    <location>
        <begin position="49"/>
        <end position="66"/>
    </location>
</feature>
<dbReference type="Proteomes" id="UP000008064">
    <property type="component" value="Unassembled WGS sequence"/>
</dbReference>
<feature type="compositionally biased region" description="Basic and acidic residues" evidence="1">
    <location>
        <begin position="25"/>
        <end position="41"/>
    </location>
</feature>
<dbReference type="KEGG" id="sla:SERLADRAFT_466100"/>
<feature type="compositionally biased region" description="Low complexity" evidence="1">
    <location>
        <begin position="1"/>
        <end position="19"/>
    </location>
</feature>